<accession>A0A543CMW5</accession>
<dbReference type="InterPro" id="IPR011990">
    <property type="entry name" value="TPR-like_helical_dom_sf"/>
</dbReference>
<evidence type="ECO:0000313" key="2">
    <source>
        <dbReference type="Proteomes" id="UP000316096"/>
    </source>
</evidence>
<dbReference type="AlphaFoldDB" id="A0A543CMW5"/>
<comment type="caution">
    <text evidence="1">The sequence shown here is derived from an EMBL/GenBank/DDBJ whole genome shotgun (WGS) entry which is preliminary data.</text>
</comment>
<reference evidence="1 2" key="1">
    <citation type="submission" date="2019-06" db="EMBL/GenBank/DDBJ databases">
        <title>Sequencing the genomes of 1000 actinobacteria strains.</title>
        <authorList>
            <person name="Klenk H.-P."/>
        </authorList>
    </citation>
    <scope>NUCLEOTIDE SEQUENCE [LARGE SCALE GENOMIC DNA]</scope>
    <source>
        <strain evidence="1 2">DSM 102200</strain>
    </source>
</reference>
<dbReference type="Proteomes" id="UP000316096">
    <property type="component" value="Unassembled WGS sequence"/>
</dbReference>
<protein>
    <submittedName>
        <fullName evidence="1">Uncharacterized protein</fullName>
    </submittedName>
</protein>
<keyword evidence="2" id="KW-1185">Reference proteome</keyword>
<sequence>MDVSARQWLRHNWVMARDDSAIEAAACAVTDARDRDDRAGEARALSTLGQALLNAHRVGEGRYICRQAEQLAVEVGDRDSDDQVLTVLGLNPKELDELASQDGSWRDFLLDSSEETQWFASFQDARSDEYYKSGFRSNVSYRADLFVELAVGFVTVKFLGPFAEAFATKLGESLGESAARAIGRIRLLRNHRHARTDLDVVLPESTRTTLVLPADFTDAARLAAIDLDLTAEDVRGAELHWDVGAGRWRSVKYALFRDGRALWAGSKAGNLAII</sequence>
<organism evidence="1 2">
    <name type="scientific">Actinoallomurus bryophytorum</name>
    <dbReference type="NCBI Taxonomy" id="1490222"/>
    <lineage>
        <taxon>Bacteria</taxon>
        <taxon>Bacillati</taxon>
        <taxon>Actinomycetota</taxon>
        <taxon>Actinomycetes</taxon>
        <taxon>Streptosporangiales</taxon>
        <taxon>Thermomonosporaceae</taxon>
        <taxon>Actinoallomurus</taxon>
    </lineage>
</organism>
<dbReference type="EMBL" id="VFOZ01000001">
    <property type="protein sequence ID" value="TQL98441.1"/>
    <property type="molecule type" value="Genomic_DNA"/>
</dbReference>
<dbReference type="Gene3D" id="1.25.40.10">
    <property type="entry name" value="Tetratricopeptide repeat domain"/>
    <property type="match status" value="1"/>
</dbReference>
<proteinExistence type="predicted"/>
<evidence type="ECO:0000313" key="1">
    <source>
        <dbReference type="EMBL" id="TQL98441.1"/>
    </source>
</evidence>
<name>A0A543CMW5_9ACTN</name>
<gene>
    <name evidence="1" type="ORF">FB559_4066</name>
</gene>